<reference evidence="2 3" key="1">
    <citation type="journal article" date="2020" name="ISME J.">
        <title>Comparative genomics reveals insights into cyanobacterial evolution and habitat adaptation.</title>
        <authorList>
            <person name="Chen M.Y."/>
            <person name="Teng W.K."/>
            <person name="Zhao L."/>
            <person name="Hu C.X."/>
            <person name="Zhou Y.K."/>
            <person name="Han B.P."/>
            <person name="Song L.R."/>
            <person name="Shu W.S."/>
        </authorList>
    </citation>
    <scope>NUCLEOTIDE SEQUENCE [LARGE SCALE GENOMIC DNA]</scope>
    <source>
        <strain evidence="2 3">FACHB-3921</strain>
    </source>
</reference>
<keyword evidence="1" id="KW-0812">Transmembrane</keyword>
<evidence type="ECO:0000256" key="1">
    <source>
        <dbReference type="SAM" id="Phobius"/>
    </source>
</evidence>
<comment type="caution">
    <text evidence="2">The sequence shown here is derived from an EMBL/GenBank/DDBJ whole genome shotgun (WGS) entry which is preliminary data.</text>
</comment>
<evidence type="ECO:0000313" key="2">
    <source>
        <dbReference type="EMBL" id="MBD2254938.1"/>
    </source>
</evidence>
<keyword evidence="1" id="KW-1133">Transmembrane helix</keyword>
<keyword evidence="1" id="KW-0472">Membrane</keyword>
<keyword evidence="3" id="KW-1185">Reference proteome</keyword>
<proteinExistence type="predicted"/>
<dbReference type="Proteomes" id="UP000621307">
    <property type="component" value="Unassembled WGS sequence"/>
</dbReference>
<dbReference type="EMBL" id="JACJQL010000071">
    <property type="protein sequence ID" value="MBD2254938.1"/>
    <property type="molecule type" value="Genomic_DNA"/>
</dbReference>
<protein>
    <submittedName>
        <fullName evidence="2">Uncharacterized protein</fullName>
    </submittedName>
</protein>
<dbReference type="RefSeq" id="WP_190571458.1">
    <property type="nucleotide sequence ID" value="NZ_JACJQL010000071.1"/>
</dbReference>
<gene>
    <name evidence="2" type="ORF">H6G14_27320</name>
</gene>
<accession>A0ABR8BLF6</accession>
<sequence>MISLKAFQKVFAELEKKLEDTKDSLPRNHEGNFQIKDVLNLSIQLWGNKLDLNSEQISSIQRFANASKTDAIVKDIYNEWSYLEESWGPWKSAKKNKFGNYVQEKVKSIMNLDLTGFTFILLAAFVFTGIGLILYLLNQRNSEKDNYVPKEYPPVVSSPPKILVLGINAKHQSIIQSLNKGRVAPSEVEELYRATEALWIGSQTDFSQSALKKKFSGENALQETEESEYDIYFVKIELTQPVPGFGADVNQMGRLDAFRELPKVSGKVEVSPRLSSSAYENTPVYSR</sequence>
<evidence type="ECO:0000313" key="3">
    <source>
        <dbReference type="Proteomes" id="UP000621307"/>
    </source>
</evidence>
<feature type="transmembrane region" description="Helical" evidence="1">
    <location>
        <begin position="114"/>
        <end position="137"/>
    </location>
</feature>
<organism evidence="2 3">
    <name type="scientific">Nostoc parmelioides FACHB-3921</name>
    <dbReference type="NCBI Taxonomy" id="2692909"/>
    <lineage>
        <taxon>Bacteria</taxon>
        <taxon>Bacillati</taxon>
        <taxon>Cyanobacteriota</taxon>
        <taxon>Cyanophyceae</taxon>
        <taxon>Nostocales</taxon>
        <taxon>Nostocaceae</taxon>
        <taxon>Nostoc</taxon>
    </lineage>
</organism>
<name>A0ABR8BLF6_9NOSO</name>